<dbReference type="HOGENOM" id="CLU_002458_7_1_1"/>
<feature type="transmembrane region" description="Helical" evidence="7">
    <location>
        <begin position="571"/>
        <end position="597"/>
    </location>
</feature>
<feature type="transmembrane region" description="Helical" evidence="7">
    <location>
        <begin position="79"/>
        <end position="107"/>
    </location>
</feature>
<keyword evidence="4 7" id="KW-0812">Transmembrane</keyword>
<dbReference type="Gramene" id="Pp3c12_18380V3.4">
    <property type="protein sequence ID" value="Pp3c12_18380V3.4"/>
    <property type="gene ID" value="Pp3c12_18380"/>
</dbReference>
<proteinExistence type="inferred from homology"/>
<dbReference type="InterPro" id="IPR045122">
    <property type="entry name" value="Csc1-like"/>
</dbReference>
<dbReference type="eggNOG" id="KOG1134">
    <property type="taxonomic scope" value="Eukaryota"/>
</dbReference>
<comment type="subcellular location">
    <subcellularLocation>
        <location evidence="1">Membrane</location>
        <topology evidence="1">Multi-pass membrane protein</topology>
    </subcellularLocation>
</comment>
<dbReference type="EnsemblPlants" id="Pp3c12_18380V3.4">
    <property type="protein sequence ID" value="Pp3c12_18380V3.4"/>
    <property type="gene ID" value="Pp3c12_18380"/>
</dbReference>
<evidence type="ECO:0000259" key="9">
    <source>
        <dbReference type="Pfam" id="PF13967"/>
    </source>
</evidence>
<evidence type="ECO:0000256" key="7">
    <source>
        <dbReference type="SAM" id="Phobius"/>
    </source>
</evidence>
<dbReference type="PANTHER" id="PTHR13018:SF100">
    <property type="entry name" value="CSC1-LIKE PROTEIN ERD4"/>
    <property type="match status" value="1"/>
</dbReference>
<feature type="transmembrane region" description="Helical" evidence="7">
    <location>
        <begin position="459"/>
        <end position="481"/>
    </location>
</feature>
<dbReference type="InterPro" id="IPR027815">
    <property type="entry name" value="CSC1/OSCA1-like_cyt"/>
</dbReference>
<name>A9S3X9_PHYPA</name>
<reference evidence="11 13" key="1">
    <citation type="journal article" date="2008" name="Science">
        <title>The Physcomitrella genome reveals evolutionary insights into the conquest of land by plants.</title>
        <authorList>
            <person name="Rensing S."/>
            <person name="Lang D."/>
            <person name="Zimmer A."/>
            <person name="Terry A."/>
            <person name="Salamov A."/>
            <person name="Shapiro H."/>
            <person name="Nishiyama T."/>
            <person name="Perroud P.-F."/>
            <person name="Lindquist E."/>
            <person name="Kamisugi Y."/>
            <person name="Tanahashi T."/>
            <person name="Sakakibara K."/>
            <person name="Fujita T."/>
            <person name="Oishi K."/>
            <person name="Shin-I T."/>
            <person name="Kuroki Y."/>
            <person name="Toyoda A."/>
            <person name="Suzuki Y."/>
            <person name="Hashimoto A."/>
            <person name="Yamaguchi K."/>
            <person name="Sugano A."/>
            <person name="Kohara Y."/>
            <person name="Fujiyama A."/>
            <person name="Anterola A."/>
            <person name="Aoki S."/>
            <person name="Ashton N."/>
            <person name="Barbazuk W.B."/>
            <person name="Barker E."/>
            <person name="Bennetzen J."/>
            <person name="Bezanilla M."/>
            <person name="Blankenship R."/>
            <person name="Cho S.H."/>
            <person name="Dutcher S."/>
            <person name="Estelle M."/>
            <person name="Fawcett J.A."/>
            <person name="Gundlach H."/>
            <person name="Hanada K."/>
            <person name="Heyl A."/>
            <person name="Hicks K.A."/>
            <person name="Hugh J."/>
            <person name="Lohr M."/>
            <person name="Mayer K."/>
            <person name="Melkozernov A."/>
            <person name="Murata T."/>
            <person name="Nelson D."/>
            <person name="Pils B."/>
            <person name="Prigge M."/>
            <person name="Reiss B."/>
            <person name="Renner T."/>
            <person name="Rombauts S."/>
            <person name="Rushton P."/>
            <person name="Sanderfoot A."/>
            <person name="Schween G."/>
            <person name="Shiu S.-H."/>
            <person name="Stueber K."/>
            <person name="Theodoulou F.L."/>
            <person name="Tu H."/>
            <person name="Van de Peer Y."/>
            <person name="Verrier P.J."/>
            <person name="Waters E."/>
            <person name="Wood A."/>
            <person name="Yang L."/>
            <person name="Cove D."/>
            <person name="Cuming A."/>
            <person name="Hasebe M."/>
            <person name="Lucas S."/>
            <person name="Mishler D.B."/>
            <person name="Reski R."/>
            <person name="Grigoriev I."/>
            <person name="Quatrano R.S."/>
            <person name="Boore J.L."/>
        </authorList>
    </citation>
    <scope>NUCLEOTIDE SEQUENCE [LARGE SCALE GENOMIC DNA]</scope>
    <source>
        <strain evidence="12 13">cv. Gransden 2004</strain>
    </source>
</reference>
<dbReference type="Pfam" id="PF13967">
    <property type="entry name" value="RSN1_TM"/>
    <property type="match status" value="1"/>
</dbReference>
<accession>A9S3X9</accession>
<dbReference type="EnsemblPlants" id="Pp3c12_18380V3.1">
    <property type="protein sequence ID" value="Pp3c12_18380V3.1"/>
    <property type="gene ID" value="Pp3c12_18380"/>
</dbReference>
<dbReference type="GO" id="GO:0005227">
    <property type="term" value="F:calcium-activated cation channel activity"/>
    <property type="evidence" value="ECO:0000318"/>
    <property type="project" value="GO_Central"/>
</dbReference>
<keyword evidence="5 7" id="KW-1133">Transmembrane helix</keyword>
<feature type="domain" description="CSC1/OSCA1-like 7TM region" evidence="8">
    <location>
        <begin position="366"/>
        <end position="643"/>
    </location>
</feature>
<evidence type="ECO:0000259" key="8">
    <source>
        <dbReference type="Pfam" id="PF02714"/>
    </source>
</evidence>
<reference evidence="11 13" key="2">
    <citation type="journal article" date="2018" name="Plant J.">
        <title>The Physcomitrella patens chromosome-scale assembly reveals moss genome structure and evolution.</title>
        <authorList>
            <person name="Lang D."/>
            <person name="Ullrich K.K."/>
            <person name="Murat F."/>
            <person name="Fuchs J."/>
            <person name="Jenkins J."/>
            <person name="Haas F.B."/>
            <person name="Piednoel M."/>
            <person name="Gundlach H."/>
            <person name="Van Bel M."/>
            <person name="Meyberg R."/>
            <person name="Vives C."/>
            <person name="Morata J."/>
            <person name="Symeonidi A."/>
            <person name="Hiss M."/>
            <person name="Muchero W."/>
            <person name="Kamisugi Y."/>
            <person name="Saleh O."/>
            <person name="Blanc G."/>
            <person name="Decker E.L."/>
            <person name="van Gessel N."/>
            <person name="Grimwood J."/>
            <person name="Hayes R.D."/>
            <person name="Graham S.W."/>
            <person name="Gunter L.E."/>
            <person name="McDaniel S.F."/>
            <person name="Hoernstein S.N.W."/>
            <person name="Larsson A."/>
            <person name="Li F.W."/>
            <person name="Perroud P.F."/>
            <person name="Phillips J."/>
            <person name="Ranjan P."/>
            <person name="Rokshar D.S."/>
            <person name="Rothfels C.J."/>
            <person name="Schneider L."/>
            <person name="Shu S."/>
            <person name="Stevenson D.W."/>
            <person name="Thummler F."/>
            <person name="Tillich M."/>
            <person name="Villarreal Aguilar J.C."/>
            <person name="Widiez T."/>
            <person name="Wong G.K."/>
            <person name="Wymore A."/>
            <person name="Zhang Y."/>
            <person name="Zimmer A.D."/>
            <person name="Quatrano R.S."/>
            <person name="Mayer K.F.X."/>
            <person name="Goodstein D."/>
            <person name="Casacuberta J.M."/>
            <person name="Vandepoele K."/>
            <person name="Reski R."/>
            <person name="Cuming A.C."/>
            <person name="Tuskan G.A."/>
            <person name="Maumus F."/>
            <person name="Salse J."/>
            <person name="Schmutz J."/>
            <person name="Rensing S.A."/>
        </authorList>
    </citation>
    <scope>NUCLEOTIDE SEQUENCE [LARGE SCALE GENOMIC DNA]</scope>
    <source>
        <strain evidence="12 13">cv. Gransden 2004</strain>
    </source>
</reference>
<evidence type="ECO:0000313" key="12">
    <source>
        <dbReference type="EnsemblPlants" id="Pp3c12_18380V3.1"/>
    </source>
</evidence>
<dbReference type="OMA" id="YISMVEY"/>
<dbReference type="InterPro" id="IPR032880">
    <property type="entry name" value="CSC1/OSCA1-like_N"/>
</dbReference>
<dbReference type="PaxDb" id="3218-PP1S46_172V6.1"/>
<dbReference type="FunCoup" id="A9S3X9">
    <property type="interactions" value="844"/>
</dbReference>
<feature type="transmembrane region" description="Helical" evidence="7">
    <location>
        <begin position="628"/>
        <end position="645"/>
    </location>
</feature>
<evidence type="ECO:0000256" key="4">
    <source>
        <dbReference type="ARBA" id="ARBA00022692"/>
    </source>
</evidence>
<sequence>MTATAAFVTSLVISFVIFVVLFLLFLILSRRPGNFHVYHPLRALRGEGPFGNKYGPFQWAIDAFRVTDEQLVAAAGLDAVVYVNLFTTALEITVLSAVFCIIVLIPICATENNNFEMAKNKSNDFNYSGFDNLSMSNIPSGSPKIWAFLIGVYWVSIVTYYSLWRAYKKVFSLRNMMHSSEVSRPQQYTVLVRDIPVSQEHEKRTEQVESFFRRVHPHSYERCMIMHDFSEAESLYNEREVASRKLEHAEAVFELSKGKPGSDGVRPMHKTGFMGLLGPKVDSIEFWTKKIHELTPQLEEARKKCKAEANEDAALVFFNERLAAAQAAQSVHAAYALEWQVEPAAEPRECIWRNMHLSAWQRSIRKPVVYVVTFFVVIFYMIPIAAISAITTLENLETVLPFIKSITRIKALNAILQAYLPQLALIVFLALLPKLLLTLSKAEGIPSKSHISRAASGKYFYFMIFNVFLGVTIFGAVFSSFKGFKVLIDQQQLSVSKVVELFGTKLPPVSTYFITYVALKFFVGYGLEISRIIPLIIYHIKRKFLCKTERELEDAWAPGSFSYHTSVPSDLLVVTLTLSYSVIAPMILVFAFLYFAIGWLVMRNSALNVYVPEWESNGRMWPHIHNRILVALLVSQITALGFFAVKKFPYTVFLIFLPLATFAFYLYCKRNFYKSFAVVSLYVASQPVKETPSMDTIVQAYTPTCLLEGDQFEDADFQDARSNMTSRTNSGIATPAERNV</sequence>
<dbReference type="Gramene" id="Pp3c12_18380V3.1">
    <property type="protein sequence ID" value="Pp3c12_18380V3.1"/>
    <property type="gene ID" value="Pp3c12_18380"/>
</dbReference>
<dbReference type="RefSeq" id="XP_024390840.1">
    <property type="nucleotide sequence ID" value="XM_024535072.2"/>
</dbReference>
<dbReference type="AlphaFoldDB" id="A9S3X9"/>
<gene>
    <name evidence="12" type="primary">LOC112289665</name>
    <name evidence="11" type="ORF">PHYPA_016447</name>
</gene>
<evidence type="ECO:0000256" key="2">
    <source>
        <dbReference type="ARBA" id="ARBA00007779"/>
    </source>
</evidence>
<dbReference type="GO" id="GO:0005886">
    <property type="term" value="C:plasma membrane"/>
    <property type="evidence" value="ECO:0000318"/>
    <property type="project" value="GO_Central"/>
</dbReference>
<feature type="transmembrane region" description="Helical" evidence="7">
    <location>
        <begin position="419"/>
        <end position="439"/>
    </location>
</feature>
<evidence type="ECO:0000256" key="5">
    <source>
        <dbReference type="ARBA" id="ARBA00022989"/>
    </source>
</evidence>
<keyword evidence="3" id="KW-0813">Transport</keyword>
<dbReference type="InterPro" id="IPR003864">
    <property type="entry name" value="CSC1/OSCA1-like_7TM"/>
</dbReference>
<feature type="transmembrane region" description="Helical" evidence="7">
    <location>
        <begin position="145"/>
        <end position="167"/>
    </location>
</feature>
<feature type="transmembrane region" description="Helical" evidence="7">
    <location>
        <begin position="651"/>
        <end position="668"/>
    </location>
</feature>
<feature type="domain" description="CSC1/OSCA1-like cytosolic" evidence="10">
    <location>
        <begin position="187"/>
        <end position="354"/>
    </location>
</feature>
<reference evidence="12" key="3">
    <citation type="submission" date="2020-12" db="UniProtKB">
        <authorList>
            <consortium name="EnsemblPlants"/>
        </authorList>
    </citation>
    <scope>IDENTIFICATION</scope>
</reference>
<dbReference type="PANTHER" id="PTHR13018">
    <property type="entry name" value="PROBABLE MEMBRANE PROTEIN DUF221-RELATED"/>
    <property type="match status" value="1"/>
</dbReference>
<evidence type="ECO:0000313" key="13">
    <source>
        <dbReference type="Proteomes" id="UP000006727"/>
    </source>
</evidence>
<evidence type="ECO:0000256" key="6">
    <source>
        <dbReference type="ARBA" id="ARBA00023136"/>
    </source>
</evidence>
<dbReference type="KEGG" id="ppp:112289665"/>
<evidence type="ECO:0000256" key="1">
    <source>
        <dbReference type="ARBA" id="ARBA00004141"/>
    </source>
</evidence>
<dbReference type="Pfam" id="PF02714">
    <property type="entry name" value="RSN1_7TM"/>
    <property type="match status" value="1"/>
</dbReference>
<dbReference type="Pfam" id="PF14703">
    <property type="entry name" value="PHM7_cyt"/>
    <property type="match status" value="1"/>
</dbReference>
<dbReference type="EnsemblPlants" id="Pp3c12_18380V3.5">
    <property type="protein sequence ID" value="Pp3c12_18380V3.5"/>
    <property type="gene ID" value="Pp3c12_18380"/>
</dbReference>
<evidence type="ECO:0008006" key="14">
    <source>
        <dbReference type="Google" id="ProtNLM"/>
    </source>
</evidence>
<comment type="similarity">
    <text evidence="2">Belongs to the CSC1 (TC 1.A.17) family.</text>
</comment>
<keyword evidence="13" id="KW-1185">Reference proteome</keyword>
<evidence type="ECO:0000313" key="11">
    <source>
        <dbReference type="EMBL" id="PNR44064.1"/>
    </source>
</evidence>
<dbReference type="Gramene" id="Pp3c12_18380V3.5">
    <property type="protein sequence ID" value="Pp3c12_18380V3.5"/>
    <property type="gene ID" value="Pp3c12_18380"/>
</dbReference>
<evidence type="ECO:0000256" key="3">
    <source>
        <dbReference type="ARBA" id="ARBA00022448"/>
    </source>
</evidence>
<feature type="transmembrane region" description="Helical" evidence="7">
    <location>
        <begin position="6"/>
        <end position="28"/>
    </location>
</feature>
<dbReference type="EMBL" id="ABEU02000012">
    <property type="protein sequence ID" value="PNR44064.1"/>
    <property type="molecule type" value="Genomic_DNA"/>
</dbReference>
<keyword evidence="6 7" id="KW-0472">Membrane</keyword>
<dbReference type="Proteomes" id="UP000006727">
    <property type="component" value="Chromosome 12"/>
</dbReference>
<protein>
    <recommendedName>
        <fullName evidence="14">CSC1-like protein ERD4</fullName>
    </recommendedName>
</protein>
<feature type="transmembrane region" description="Helical" evidence="7">
    <location>
        <begin position="368"/>
        <end position="390"/>
    </location>
</feature>
<feature type="domain" description="CSC1/OSCA1-like N-terminal transmembrane" evidence="9">
    <location>
        <begin position="6"/>
        <end position="165"/>
    </location>
</feature>
<organism evidence="11">
    <name type="scientific">Physcomitrium patens</name>
    <name type="common">Spreading-leaved earth moss</name>
    <name type="synonym">Physcomitrella patens</name>
    <dbReference type="NCBI Taxonomy" id="3218"/>
    <lineage>
        <taxon>Eukaryota</taxon>
        <taxon>Viridiplantae</taxon>
        <taxon>Streptophyta</taxon>
        <taxon>Embryophyta</taxon>
        <taxon>Bryophyta</taxon>
        <taxon>Bryophytina</taxon>
        <taxon>Bryopsida</taxon>
        <taxon>Funariidae</taxon>
        <taxon>Funariales</taxon>
        <taxon>Funariaceae</taxon>
        <taxon>Physcomitrium</taxon>
    </lineage>
</organism>
<dbReference type="OrthoDB" id="1689567at2759"/>
<evidence type="ECO:0000259" key="10">
    <source>
        <dbReference type="Pfam" id="PF14703"/>
    </source>
</evidence>
<dbReference type="GeneID" id="112289665"/>